<evidence type="ECO:0000256" key="1">
    <source>
        <dbReference type="SAM" id="Phobius"/>
    </source>
</evidence>
<proteinExistence type="predicted"/>
<name>A0A1I7T0F2_9PELO</name>
<dbReference type="WBParaSite" id="Csp11.Scaffold442.g1217.t1">
    <property type="protein sequence ID" value="Csp11.Scaffold442.g1217.t1"/>
    <property type="gene ID" value="Csp11.Scaffold442.g1217"/>
</dbReference>
<dbReference type="AlphaFoldDB" id="A0A1I7T0F2"/>
<sequence length="69" mass="7944">MSQQDPPIGYVRNEDLFVITYIYVIFAPITASLAGYAIHLLVISFLPPTFVDEICFNFLVYKLFEKPKI</sequence>
<keyword evidence="1" id="KW-0812">Transmembrane</keyword>
<evidence type="ECO:0000313" key="3">
    <source>
        <dbReference type="WBParaSite" id="Csp11.Scaffold442.g1217.t1"/>
    </source>
</evidence>
<reference evidence="3" key="1">
    <citation type="submission" date="2016-11" db="UniProtKB">
        <authorList>
            <consortium name="WormBaseParasite"/>
        </authorList>
    </citation>
    <scope>IDENTIFICATION</scope>
</reference>
<accession>A0A1I7T0F2</accession>
<evidence type="ECO:0000313" key="2">
    <source>
        <dbReference type="Proteomes" id="UP000095282"/>
    </source>
</evidence>
<protein>
    <submittedName>
        <fullName evidence="3">Uncharacterized protein</fullName>
    </submittedName>
</protein>
<keyword evidence="1" id="KW-0472">Membrane</keyword>
<feature type="transmembrane region" description="Helical" evidence="1">
    <location>
        <begin position="20"/>
        <end position="42"/>
    </location>
</feature>
<organism evidence="2 3">
    <name type="scientific">Caenorhabditis tropicalis</name>
    <dbReference type="NCBI Taxonomy" id="1561998"/>
    <lineage>
        <taxon>Eukaryota</taxon>
        <taxon>Metazoa</taxon>
        <taxon>Ecdysozoa</taxon>
        <taxon>Nematoda</taxon>
        <taxon>Chromadorea</taxon>
        <taxon>Rhabditida</taxon>
        <taxon>Rhabditina</taxon>
        <taxon>Rhabditomorpha</taxon>
        <taxon>Rhabditoidea</taxon>
        <taxon>Rhabditidae</taxon>
        <taxon>Peloderinae</taxon>
        <taxon>Caenorhabditis</taxon>
    </lineage>
</organism>
<keyword evidence="1" id="KW-1133">Transmembrane helix</keyword>
<dbReference type="Proteomes" id="UP000095282">
    <property type="component" value="Unplaced"/>
</dbReference>
<keyword evidence="2" id="KW-1185">Reference proteome</keyword>